<gene>
    <name evidence="3" type="primary">bluB</name>
    <name evidence="3" type="ORF">AB5J55_43740</name>
</gene>
<evidence type="ECO:0000256" key="1">
    <source>
        <dbReference type="SAM" id="MobiDB-lite"/>
    </source>
</evidence>
<evidence type="ECO:0000313" key="3">
    <source>
        <dbReference type="EMBL" id="XDQ15997.1"/>
    </source>
</evidence>
<dbReference type="SUPFAM" id="SSF55469">
    <property type="entry name" value="FMN-dependent nitroreductase-like"/>
    <property type="match status" value="1"/>
</dbReference>
<reference evidence="3" key="1">
    <citation type="submission" date="2024-07" db="EMBL/GenBank/DDBJ databases">
        <authorList>
            <person name="Yu S.T."/>
        </authorList>
    </citation>
    <scope>NUCLEOTIDE SEQUENCE</scope>
    <source>
        <strain evidence="3">R11</strain>
    </source>
</reference>
<evidence type="ECO:0000259" key="2">
    <source>
        <dbReference type="Pfam" id="PF00881"/>
    </source>
</evidence>
<name>A0AB39NDH4_9ACTN</name>
<dbReference type="GO" id="GO:0102919">
    <property type="term" value="F:5,6-dimethylbenzimidazole synthase activity"/>
    <property type="evidence" value="ECO:0007669"/>
    <property type="project" value="UniProtKB-EC"/>
</dbReference>
<keyword evidence="3" id="KW-0560">Oxidoreductase</keyword>
<dbReference type="RefSeq" id="WP_369275921.1">
    <property type="nucleotide sequence ID" value="NZ_CP163432.1"/>
</dbReference>
<dbReference type="Pfam" id="PF00881">
    <property type="entry name" value="Nitroreductase"/>
    <property type="match status" value="1"/>
</dbReference>
<dbReference type="Gene3D" id="3.40.109.10">
    <property type="entry name" value="NADH Oxidase"/>
    <property type="match status" value="1"/>
</dbReference>
<feature type="compositionally biased region" description="Low complexity" evidence="1">
    <location>
        <begin position="1"/>
        <end position="10"/>
    </location>
</feature>
<feature type="domain" description="Nitroreductase" evidence="2">
    <location>
        <begin position="35"/>
        <end position="201"/>
    </location>
</feature>
<proteinExistence type="predicted"/>
<feature type="region of interest" description="Disordered" evidence="1">
    <location>
        <begin position="1"/>
        <end position="21"/>
    </location>
</feature>
<dbReference type="InterPro" id="IPR012825">
    <property type="entry name" value="BluB"/>
</dbReference>
<protein>
    <submittedName>
        <fullName evidence="3">5,6-dimethylbenzimidazole synthase</fullName>
        <ecNumber evidence="3">1.13.11.79</ecNumber>
    </submittedName>
</protein>
<dbReference type="InterPro" id="IPR000415">
    <property type="entry name" value="Nitroreductase-like"/>
</dbReference>
<accession>A0AB39NDH4</accession>
<organism evidence="3">
    <name type="scientific">Streptomyces sp. R11</name>
    <dbReference type="NCBI Taxonomy" id="3238625"/>
    <lineage>
        <taxon>Bacteria</taxon>
        <taxon>Bacillati</taxon>
        <taxon>Actinomycetota</taxon>
        <taxon>Actinomycetes</taxon>
        <taxon>Kitasatosporales</taxon>
        <taxon>Streptomycetaceae</taxon>
        <taxon>Streptomyces</taxon>
    </lineage>
</organism>
<dbReference type="EC" id="1.13.11.79" evidence="3"/>
<dbReference type="PANTHER" id="PTHR23026">
    <property type="entry name" value="NADPH NITROREDUCTASE"/>
    <property type="match status" value="1"/>
</dbReference>
<dbReference type="EMBL" id="CP163432">
    <property type="protein sequence ID" value="XDQ15997.1"/>
    <property type="molecule type" value="Genomic_DNA"/>
</dbReference>
<dbReference type="NCBIfam" id="TIGR02476">
    <property type="entry name" value="BluB"/>
    <property type="match status" value="1"/>
</dbReference>
<dbReference type="InterPro" id="IPR029479">
    <property type="entry name" value="Nitroreductase"/>
</dbReference>
<dbReference type="InterPro" id="IPR050627">
    <property type="entry name" value="Nitroreductase/BluB"/>
</dbReference>
<sequence length="229" mass="25404">MSERPSAAHTPPAPAPGGQVPYFTEDFHRDFHTLLRWRRDVRHFDPAPISDSLVDTVLDAACLAPSVGNAQPWRLVSVDDPTNRKAIAENFAQANARALGGYSGERARRYATLKLAGLQEAPRHFAVFCDSETPQGHGLGRGTMPEMLQYSAVLAVHTFWLAARTHGIGVGWVSILDPQAVIEQLTVPRTWKLVAYLCVGRPQFDSDTPELERLGWQARDAVCRQILQR</sequence>
<dbReference type="PANTHER" id="PTHR23026:SF123">
    <property type="entry name" value="NAD(P)H NITROREDUCTASE RV3131-RELATED"/>
    <property type="match status" value="1"/>
</dbReference>
<dbReference type="AlphaFoldDB" id="A0AB39NDH4"/>